<protein>
    <submittedName>
        <fullName evidence="4">Uncharacterized protein LOC113874576</fullName>
    </submittedName>
</protein>
<dbReference type="KEGG" id="aprc:113874576"/>
<evidence type="ECO:0000256" key="1">
    <source>
        <dbReference type="SAM" id="SignalP"/>
    </source>
</evidence>
<feature type="chain" id="PRO_5034743458" evidence="1">
    <location>
        <begin position="23"/>
        <end position="115"/>
    </location>
</feature>
<dbReference type="SUPFAM" id="SSF47699">
    <property type="entry name" value="Bifunctional inhibitor/lipid-transfer protein/seed storage 2S albumin"/>
    <property type="match status" value="1"/>
</dbReference>
<evidence type="ECO:0000259" key="2">
    <source>
        <dbReference type="Pfam" id="PF14368"/>
    </source>
</evidence>
<keyword evidence="3" id="KW-1185">Reference proteome</keyword>
<dbReference type="GeneID" id="113874576"/>
<reference evidence="3" key="1">
    <citation type="journal article" date="2019" name="Toxins">
        <title>Detection of Abrin-Like and Prepropulchellin-Like Toxin Genes and Transcripts Using Whole Genome Sequencing and Full-Length Transcript Sequencing of Abrus precatorius.</title>
        <authorList>
            <person name="Hovde B.T."/>
            <person name="Daligault H.E."/>
            <person name="Hanschen E.R."/>
            <person name="Kunde Y.A."/>
            <person name="Johnson M.B."/>
            <person name="Starkenburg S.R."/>
            <person name="Johnson S.L."/>
        </authorList>
    </citation>
    <scope>NUCLEOTIDE SEQUENCE [LARGE SCALE GENOMIC DNA]</scope>
</reference>
<feature type="signal peptide" evidence="1">
    <location>
        <begin position="1"/>
        <end position="22"/>
    </location>
</feature>
<accession>A0A8B8MJ34</accession>
<organism evidence="3 4">
    <name type="scientific">Abrus precatorius</name>
    <name type="common">Indian licorice</name>
    <name type="synonym">Glycine abrus</name>
    <dbReference type="NCBI Taxonomy" id="3816"/>
    <lineage>
        <taxon>Eukaryota</taxon>
        <taxon>Viridiplantae</taxon>
        <taxon>Streptophyta</taxon>
        <taxon>Embryophyta</taxon>
        <taxon>Tracheophyta</taxon>
        <taxon>Spermatophyta</taxon>
        <taxon>Magnoliopsida</taxon>
        <taxon>eudicotyledons</taxon>
        <taxon>Gunneridae</taxon>
        <taxon>Pentapetalae</taxon>
        <taxon>rosids</taxon>
        <taxon>fabids</taxon>
        <taxon>Fabales</taxon>
        <taxon>Fabaceae</taxon>
        <taxon>Papilionoideae</taxon>
        <taxon>50 kb inversion clade</taxon>
        <taxon>NPAAA clade</taxon>
        <taxon>indigoferoid/millettioid clade</taxon>
        <taxon>Abreae</taxon>
        <taxon>Abrus</taxon>
    </lineage>
</organism>
<dbReference type="CDD" id="cd04660">
    <property type="entry name" value="nsLTP_like"/>
    <property type="match status" value="1"/>
</dbReference>
<keyword evidence="1" id="KW-0732">Signal</keyword>
<gene>
    <name evidence="4" type="primary">LOC113874576</name>
</gene>
<dbReference type="InterPro" id="IPR044741">
    <property type="entry name" value="NsLTP-like"/>
</dbReference>
<dbReference type="AlphaFoldDB" id="A0A8B8MJ34"/>
<dbReference type="PANTHER" id="PTHR33286:SF1">
    <property type="entry name" value="OS01G0800600 PROTEIN"/>
    <property type="match status" value="1"/>
</dbReference>
<reference evidence="4" key="2">
    <citation type="submission" date="2025-08" db="UniProtKB">
        <authorList>
            <consortium name="RefSeq"/>
        </authorList>
    </citation>
    <scope>IDENTIFICATION</scope>
    <source>
        <tissue evidence="4">Young leaves</tissue>
    </source>
</reference>
<evidence type="ECO:0000313" key="4">
    <source>
        <dbReference type="RefSeq" id="XP_027368595.1"/>
    </source>
</evidence>
<feature type="domain" description="Bifunctional inhibitor/plant lipid transfer protein/seed storage helical" evidence="2">
    <location>
        <begin position="14"/>
        <end position="104"/>
    </location>
</feature>
<name>A0A8B8MJ34_ABRPR</name>
<dbReference type="Pfam" id="PF14368">
    <property type="entry name" value="LTP_2"/>
    <property type="match status" value="1"/>
</dbReference>
<dbReference type="InterPro" id="IPR036312">
    <property type="entry name" value="Bifun_inhib/LTP/seed_sf"/>
</dbReference>
<dbReference type="PANTHER" id="PTHR33286">
    <property type="entry name" value="BIFUNCTIONAL INHIBITOR/LIPID-TRANSFER PROTEIN/SEED STORAGE 2S ALBUMIN SUPERFAMILY PROTEIN"/>
    <property type="match status" value="1"/>
</dbReference>
<proteinExistence type="predicted"/>
<dbReference type="InterPro" id="IPR016140">
    <property type="entry name" value="Bifunc_inhib/LTP/seed_store"/>
</dbReference>
<sequence>MACTTRILVFVTLMLASTVVLGKLHDISECGSNLLSVLEACSQFIRKDGPKVSPSDKCCEVLKKVDIPCLCKNFPPEIEGKISMEKAVYVAQTCGCSVPKGTKCGSYTVPPAAHL</sequence>
<dbReference type="OrthoDB" id="1348390at2759"/>
<dbReference type="Gene3D" id="1.10.110.10">
    <property type="entry name" value="Plant lipid-transfer and hydrophobic proteins"/>
    <property type="match status" value="1"/>
</dbReference>
<dbReference type="RefSeq" id="XP_027368595.1">
    <property type="nucleotide sequence ID" value="XM_027512794.1"/>
</dbReference>
<dbReference type="Proteomes" id="UP000694853">
    <property type="component" value="Unplaced"/>
</dbReference>
<evidence type="ECO:0000313" key="3">
    <source>
        <dbReference type="Proteomes" id="UP000694853"/>
    </source>
</evidence>